<reference evidence="11 12" key="1">
    <citation type="submission" date="2019-09" db="EMBL/GenBank/DDBJ databases">
        <title>Nitrincola iocasae sp. nov., a bacterium isolated from the sediment collected at a cold seep field in South China Sea.</title>
        <authorList>
            <person name="Zhang H."/>
            <person name="Wang H."/>
            <person name="Li C."/>
        </authorList>
    </citation>
    <scope>NUCLEOTIDE SEQUENCE [LARGE SCALE GENOMIC DNA]</scope>
    <source>
        <strain evidence="11 12">KXZD1103</strain>
    </source>
</reference>
<evidence type="ECO:0000313" key="12">
    <source>
        <dbReference type="Proteomes" id="UP000325606"/>
    </source>
</evidence>
<feature type="transmembrane region" description="Helical" evidence="9">
    <location>
        <begin position="148"/>
        <end position="169"/>
    </location>
</feature>
<proteinExistence type="inferred from homology"/>
<dbReference type="AlphaFoldDB" id="A0A5J6LGY6"/>
<comment type="similarity">
    <text evidence="8 9">Belongs to the TRAP transporter small permease family.</text>
</comment>
<evidence type="ECO:0000256" key="7">
    <source>
        <dbReference type="ARBA" id="ARBA00023136"/>
    </source>
</evidence>
<evidence type="ECO:0000256" key="1">
    <source>
        <dbReference type="ARBA" id="ARBA00004429"/>
    </source>
</evidence>
<keyword evidence="12" id="KW-1185">Reference proteome</keyword>
<dbReference type="KEGG" id="nik:F5I99_16325"/>
<keyword evidence="3" id="KW-1003">Cell membrane</keyword>
<evidence type="ECO:0000256" key="2">
    <source>
        <dbReference type="ARBA" id="ARBA00022448"/>
    </source>
</evidence>
<gene>
    <name evidence="11" type="ORF">F5I99_16325</name>
</gene>
<keyword evidence="7 9" id="KW-0472">Membrane</keyword>
<dbReference type="PANTHER" id="PTHR35011">
    <property type="entry name" value="2,3-DIKETO-L-GULONATE TRAP TRANSPORTER SMALL PERMEASE PROTEIN YIAM"/>
    <property type="match status" value="1"/>
</dbReference>
<comment type="subunit">
    <text evidence="9">The complex comprises the extracytoplasmic solute receptor protein and the two transmembrane proteins.</text>
</comment>
<evidence type="ECO:0000256" key="4">
    <source>
        <dbReference type="ARBA" id="ARBA00022519"/>
    </source>
</evidence>
<dbReference type="GO" id="GO:0015740">
    <property type="term" value="P:C4-dicarboxylate transport"/>
    <property type="evidence" value="ECO:0007669"/>
    <property type="project" value="TreeGrafter"/>
</dbReference>
<dbReference type="PANTHER" id="PTHR35011:SF2">
    <property type="entry name" value="2,3-DIKETO-L-GULONATE TRAP TRANSPORTER SMALL PERMEASE PROTEIN YIAM"/>
    <property type="match status" value="1"/>
</dbReference>
<sequence>MACMRKLSDWLVTAEMWLAALLAALVTVLILLNVVSRALGMAIYWVDELAIYAMVWMTFLATSVVIKRRQTLSVTLIIDLLPAQGRLWLGVFSDLMVLLFAGLLLLFCIRWFDPFTLYQHGFDDEAFQMQTFNFIYAETTNTLGLNKFWIWLILPFVAVTLLLHAWVNFQGRCVQLLKRDYADAQG</sequence>
<keyword evidence="5 9" id="KW-0812">Transmembrane</keyword>
<dbReference type="InterPro" id="IPR055348">
    <property type="entry name" value="DctQ"/>
</dbReference>
<evidence type="ECO:0000256" key="6">
    <source>
        <dbReference type="ARBA" id="ARBA00022989"/>
    </source>
</evidence>
<name>A0A5J6LGY6_9GAMM</name>
<evidence type="ECO:0000313" key="11">
    <source>
        <dbReference type="EMBL" id="QEW07930.1"/>
    </source>
</evidence>
<comment type="caution">
    <text evidence="9">Lacks conserved residue(s) required for the propagation of feature annotation.</text>
</comment>
<feature type="transmembrane region" description="Helical" evidence="9">
    <location>
        <begin position="50"/>
        <end position="66"/>
    </location>
</feature>
<dbReference type="GO" id="GO:0022857">
    <property type="term" value="F:transmembrane transporter activity"/>
    <property type="evidence" value="ECO:0007669"/>
    <property type="project" value="UniProtKB-UniRule"/>
</dbReference>
<keyword evidence="4 9" id="KW-0997">Cell inner membrane</keyword>
<protein>
    <recommendedName>
        <fullName evidence="9">TRAP transporter small permease protein</fullName>
    </recommendedName>
</protein>
<evidence type="ECO:0000259" key="10">
    <source>
        <dbReference type="Pfam" id="PF04290"/>
    </source>
</evidence>
<dbReference type="EMBL" id="CP044222">
    <property type="protein sequence ID" value="QEW07930.1"/>
    <property type="molecule type" value="Genomic_DNA"/>
</dbReference>
<dbReference type="Proteomes" id="UP000325606">
    <property type="component" value="Chromosome"/>
</dbReference>
<accession>A0A5J6LGY6</accession>
<feature type="domain" description="Tripartite ATP-independent periplasmic transporters DctQ component" evidence="10">
    <location>
        <begin position="27"/>
        <end position="169"/>
    </location>
</feature>
<keyword evidence="2 9" id="KW-0813">Transport</keyword>
<organism evidence="11 12">
    <name type="scientific">Nitrincola iocasae</name>
    <dbReference type="NCBI Taxonomy" id="2614693"/>
    <lineage>
        <taxon>Bacteria</taxon>
        <taxon>Pseudomonadati</taxon>
        <taxon>Pseudomonadota</taxon>
        <taxon>Gammaproteobacteria</taxon>
        <taxon>Oceanospirillales</taxon>
        <taxon>Oceanospirillaceae</taxon>
        <taxon>Nitrincola</taxon>
    </lineage>
</organism>
<dbReference type="GO" id="GO:0005886">
    <property type="term" value="C:plasma membrane"/>
    <property type="evidence" value="ECO:0007669"/>
    <property type="project" value="UniProtKB-SubCell"/>
</dbReference>
<dbReference type="Pfam" id="PF04290">
    <property type="entry name" value="DctQ"/>
    <property type="match status" value="1"/>
</dbReference>
<keyword evidence="6 9" id="KW-1133">Transmembrane helix</keyword>
<evidence type="ECO:0000256" key="9">
    <source>
        <dbReference type="RuleBase" id="RU369079"/>
    </source>
</evidence>
<evidence type="ECO:0000256" key="5">
    <source>
        <dbReference type="ARBA" id="ARBA00022692"/>
    </source>
</evidence>
<comment type="function">
    <text evidence="9">Part of the tripartite ATP-independent periplasmic (TRAP) transport system.</text>
</comment>
<comment type="subcellular location">
    <subcellularLocation>
        <location evidence="1 9">Cell inner membrane</location>
        <topology evidence="1 9">Multi-pass membrane protein</topology>
    </subcellularLocation>
</comment>
<dbReference type="InterPro" id="IPR007387">
    <property type="entry name" value="TRAP_DctQ"/>
</dbReference>
<feature type="transmembrane region" description="Helical" evidence="9">
    <location>
        <begin position="87"/>
        <end position="112"/>
    </location>
</feature>
<evidence type="ECO:0000256" key="8">
    <source>
        <dbReference type="ARBA" id="ARBA00038436"/>
    </source>
</evidence>
<evidence type="ECO:0000256" key="3">
    <source>
        <dbReference type="ARBA" id="ARBA00022475"/>
    </source>
</evidence>